<keyword evidence="1" id="KW-0805">Transcription regulation</keyword>
<feature type="DNA-binding region" description="H-T-H motif" evidence="4">
    <location>
        <begin position="38"/>
        <end position="57"/>
    </location>
</feature>
<dbReference type="SUPFAM" id="SSF48498">
    <property type="entry name" value="Tetracyclin repressor-like, C-terminal domain"/>
    <property type="match status" value="1"/>
</dbReference>
<proteinExistence type="predicted"/>
<keyword evidence="3" id="KW-0804">Transcription</keyword>
<keyword evidence="2 4" id="KW-0238">DNA-binding</keyword>
<organism evidence="6 7">
    <name type="scientific">Streptomyces daghestanicus</name>
    <dbReference type="NCBI Taxonomy" id="66885"/>
    <lineage>
        <taxon>Bacteria</taxon>
        <taxon>Bacillati</taxon>
        <taxon>Actinomycetota</taxon>
        <taxon>Actinomycetes</taxon>
        <taxon>Kitasatosporales</taxon>
        <taxon>Streptomycetaceae</taxon>
        <taxon>Streptomyces</taxon>
    </lineage>
</organism>
<protein>
    <submittedName>
        <fullName evidence="6">TetR family transcriptional regulator</fullName>
    </submittedName>
</protein>
<dbReference type="PRINTS" id="PR00455">
    <property type="entry name" value="HTHTETR"/>
</dbReference>
<dbReference type="PROSITE" id="PS50977">
    <property type="entry name" value="HTH_TETR_2"/>
    <property type="match status" value="1"/>
</dbReference>
<dbReference type="InterPro" id="IPR009057">
    <property type="entry name" value="Homeodomain-like_sf"/>
</dbReference>
<evidence type="ECO:0000313" key="7">
    <source>
        <dbReference type="Proteomes" id="UP001052655"/>
    </source>
</evidence>
<evidence type="ECO:0000313" key="6">
    <source>
        <dbReference type="EMBL" id="GHI30433.1"/>
    </source>
</evidence>
<dbReference type="PANTHER" id="PTHR47506">
    <property type="entry name" value="TRANSCRIPTIONAL REGULATORY PROTEIN"/>
    <property type="match status" value="1"/>
</dbReference>
<keyword evidence="7" id="KW-1185">Reference proteome</keyword>
<evidence type="ECO:0000259" key="5">
    <source>
        <dbReference type="PROSITE" id="PS50977"/>
    </source>
</evidence>
<sequence>MPCYVSVMPTTTRSAATRRGILDAAQRIMARKGYSGVGINEVLAEAGVPKGSFYHYFASKDAFGEALLKRYFDEYVSDMDRLLARPGTPAAERLMAYWRQWRETQSVDECQGKCLAVKLGAEVADLSEPMRLAMKTGTDAIVDRLERAITGGLADGSITVDGDPRGTAQALYDMWLGASVMAKIHRGPAPLDTALTVTRHLLHL</sequence>
<dbReference type="Gene3D" id="1.10.357.10">
    <property type="entry name" value="Tetracycline Repressor, domain 2"/>
    <property type="match status" value="1"/>
</dbReference>
<dbReference type="Proteomes" id="UP001052655">
    <property type="component" value="Unassembled WGS sequence"/>
</dbReference>
<evidence type="ECO:0000256" key="4">
    <source>
        <dbReference type="PROSITE-ProRule" id="PRU00335"/>
    </source>
</evidence>
<dbReference type="InterPro" id="IPR036271">
    <property type="entry name" value="Tet_transcr_reg_TetR-rel_C_sf"/>
</dbReference>
<gene>
    <name evidence="6" type="ORF">Sdagh_21630</name>
</gene>
<accession>A0ABQ3PZJ2</accession>
<evidence type="ECO:0000256" key="2">
    <source>
        <dbReference type="ARBA" id="ARBA00023125"/>
    </source>
</evidence>
<comment type="caution">
    <text evidence="6">The sequence shown here is derived from an EMBL/GenBank/DDBJ whole genome shotgun (WGS) entry which is preliminary data.</text>
</comment>
<feature type="domain" description="HTH tetR-type" evidence="5">
    <location>
        <begin position="15"/>
        <end position="75"/>
    </location>
</feature>
<dbReference type="InterPro" id="IPR011075">
    <property type="entry name" value="TetR_C"/>
</dbReference>
<dbReference type="SUPFAM" id="SSF46689">
    <property type="entry name" value="Homeodomain-like"/>
    <property type="match status" value="1"/>
</dbReference>
<reference evidence="6" key="1">
    <citation type="submission" date="2024-05" db="EMBL/GenBank/DDBJ databases">
        <title>Whole genome shotgun sequence of Streptomyces daghestanicus NBRC 12762.</title>
        <authorList>
            <person name="Komaki H."/>
            <person name="Tamura T."/>
        </authorList>
    </citation>
    <scope>NUCLEOTIDE SEQUENCE</scope>
    <source>
        <strain evidence="6">NBRC 12762</strain>
    </source>
</reference>
<evidence type="ECO:0000256" key="3">
    <source>
        <dbReference type="ARBA" id="ARBA00023163"/>
    </source>
</evidence>
<dbReference type="Pfam" id="PF16925">
    <property type="entry name" value="TetR_C_13"/>
    <property type="match status" value="1"/>
</dbReference>
<evidence type="ECO:0000256" key="1">
    <source>
        <dbReference type="ARBA" id="ARBA00023015"/>
    </source>
</evidence>
<dbReference type="PANTHER" id="PTHR47506:SF6">
    <property type="entry name" value="HTH-TYPE TRANSCRIPTIONAL REPRESSOR NEMR"/>
    <property type="match status" value="1"/>
</dbReference>
<dbReference type="Pfam" id="PF00440">
    <property type="entry name" value="TetR_N"/>
    <property type="match status" value="1"/>
</dbReference>
<name>A0ABQ3PZJ2_9ACTN</name>
<dbReference type="EMBL" id="BNDX01000008">
    <property type="protein sequence ID" value="GHI30433.1"/>
    <property type="molecule type" value="Genomic_DNA"/>
</dbReference>
<dbReference type="InterPro" id="IPR001647">
    <property type="entry name" value="HTH_TetR"/>
</dbReference>